<dbReference type="GeneID" id="11773270"/>
<evidence type="ECO:0000256" key="1">
    <source>
        <dbReference type="SAM" id="SignalP"/>
    </source>
</evidence>
<organism evidence="2 3">
    <name type="scientific">Shewanella septentrionalis</name>
    <dbReference type="NCBI Taxonomy" id="2952223"/>
    <lineage>
        <taxon>Bacteria</taxon>
        <taxon>Pseudomonadati</taxon>
        <taxon>Pseudomonadota</taxon>
        <taxon>Gammaproteobacteria</taxon>
        <taxon>Alteromonadales</taxon>
        <taxon>Shewanellaceae</taxon>
        <taxon>Shewanella</taxon>
    </lineage>
</organism>
<dbReference type="RefSeq" id="WP_006085733.1">
    <property type="nucleotide sequence ID" value="NZ_JAMTCC010000025.1"/>
</dbReference>
<evidence type="ECO:0000313" key="2">
    <source>
        <dbReference type="EMBL" id="MCT7946632.1"/>
    </source>
</evidence>
<dbReference type="SUPFAM" id="SSF53850">
    <property type="entry name" value="Periplasmic binding protein-like II"/>
    <property type="match status" value="1"/>
</dbReference>
<name>A0A9X2WX07_9GAMM</name>
<dbReference type="AlphaFoldDB" id="A0A9X2WX07"/>
<feature type="signal peptide" evidence="1">
    <location>
        <begin position="1"/>
        <end position="19"/>
    </location>
</feature>
<sequence>MKKLVCSILLSLLSMPLFAGVVVIVNPSNADAIDQKSIENIFLGKTKTFPGGAQAVPVNLDSAMPLRETFDTKVLGKSSSQLKSYWSQKVFTGKGTPPKEVSSGAEMIKLVASNPNIIGYIDSSEANDSVKVIAEF</sequence>
<proteinExistence type="predicted"/>
<gene>
    <name evidence="2" type="ORF">NE536_14820</name>
</gene>
<dbReference type="Proteomes" id="UP001155604">
    <property type="component" value="Unassembled WGS sequence"/>
</dbReference>
<evidence type="ECO:0000313" key="3">
    <source>
        <dbReference type="Proteomes" id="UP001155604"/>
    </source>
</evidence>
<keyword evidence="1" id="KW-0732">Signal</keyword>
<dbReference type="EMBL" id="JAMTCC010000025">
    <property type="protein sequence ID" value="MCT7946632.1"/>
    <property type="molecule type" value="Genomic_DNA"/>
</dbReference>
<keyword evidence="3" id="KW-1185">Reference proteome</keyword>
<protein>
    <submittedName>
        <fullName evidence="2">Phosphate ABC transporter substrate-binding protein</fullName>
    </submittedName>
</protein>
<comment type="caution">
    <text evidence="2">The sequence shown here is derived from an EMBL/GenBank/DDBJ whole genome shotgun (WGS) entry which is preliminary data.</text>
</comment>
<dbReference type="Gene3D" id="3.40.190.10">
    <property type="entry name" value="Periplasmic binding protein-like II"/>
    <property type="match status" value="1"/>
</dbReference>
<accession>A0A9X2WX07</accession>
<reference evidence="2" key="1">
    <citation type="journal article" date="2023" name="Int. J. Syst. Evol. Microbiol.">
        <title>&lt;i&gt;Shewanella septentrionalis&lt;/i&gt; sp. nov. and &lt;i&gt;Shewanella holmiensis&lt;/i&gt; sp. nov., isolated from Baltic Sea water and sediments.</title>
        <authorList>
            <person name="Martin-Rodriguez A.J."/>
            <person name="Thorell K."/>
            <person name="Joffre E."/>
            <person name="Jensie-Markopoulos S."/>
            <person name="Moore E.R.B."/>
            <person name="Sjoling A."/>
        </authorList>
    </citation>
    <scope>NUCLEOTIDE SEQUENCE</scope>
    <source>
        <strain evidence="2">SP1W3</strain>
    </source>
</reference>
<feature type="chain" id="PRO_5040722066" evidence="1">
    <location>
        <begin position="20"/>
        <end position="136"/>
    </location>
</feature>